<dbReference type="PANTHER" id="PTHR43585:SF2">
    <property type="entry name" value="ATP-GRASP ENZYME FSQD"/>
    <property type="match status" value="1"/>
</dbReference>
<evidence type="ECO:0000256" key="2">
    <source>
        <dbReference type="ARBA" id="ARBA00022741"/>
    </source>
</evidence>
<sequence length="568" mass="65079">MFSIKHESKTNSEDAIDNSKQWDDNELTGKTTCQKTLRYAKHFELVDTCANESSFMEQMKLHGLSFPVVVKPPTSSGTEGVRLVYTYQGLRRVAEKHWNEQNCESNTNESLLVMEYLQGFEYVVNCVSVHGVHKCTDMWHAIKSIYADQTYINKSTASTLQDNDIKEDRQAIGSSSPLTLSSQPDMPYCFRYESQQLITAPNSPYNNYQCRRVIEYVFDVMTLFGVSHGCAHVEVMYLPCEDTICLIELNARMHGDLPRATDLIGYNQLSIFALSHMAPMKFFKDIPPIYRDVGDIKFNKRFIKSPFASHNAGNSSLAQNETNHSNDSSSYSAIQFLKQSLSFAKNHFKTRGTDEKQVEIDHNINTLDPIPFNPYSNESVRVIFLHANRDGYINFDVLVSISQLPTFKRFTRSLNNALEQYLQLDSLSEYVLKERQKTIALKKLNRIKSLEGDDEKNTHDTTDRNDDDESADDSNNSEHKQNNNEDNIFDAGMGEYYISLEKYLTFETVYRECLQELKQAHRVTKTMDLITSPGCVILQGNIDDMTQDTAVIRQFENANDRNGLYEHT</sequence>
<evidence type="ECO:0000259" key="6">
    <source>
        <dbReference type="PROSITE" id="PS50975"/>
    </source>
</evidence>
<feature type="compositionally biased region" description="Basic and acidic residues" evidence="5">
    <location>
        <begin position="1"/>
        <end position="12"/>
    </location>
</feature>
<dbReference type="PROSITE" id="PS50975">
    <property type="entry name" value="ATP_GRASP"/>
    <property type="match status" value="1"/>
</dbReference>
<evidence type="ECO:0000256" key="4">
    <source>
        <dbReference type="PROSITE-ProRule" id="PRU00409"/>
    </source>
</evidence>
<dbReference type="Proteomes" id="UP000023152">
    <property type="component" value="Unassembled WGS sequence"/>
</dbReference>
<evidence type="ECO:0000313" key="7">
    <source>
        <dbReference type="EMBL" id="ETO35800.1"/>
    </source>
</evidence>
<evidence type="ECO:0000256" key="1">
    <source>
        <dbReference type="ARBA" id="ARBA00022598"/>
    </source>
</evidence>
<protein>
    <recommendedName>
        <fullName evidence="6">ATP-grasp domain-containing protein</fullName>
    </recommendedName>
</protein>
<dbReference type="OrthoDB" id="434648at2759"/>
<feature type="region of interest" description="Disordered" evidence="5">
    <location>
        <begin position="452"/>
        <end position="487"/>
    </location>
</feature>
<dbReference type="PANTHER" id="PTHR43585">
    <property type="entry name" value="FUMIPYRROLE BIOSYNTHESIS PROTEIN C"/>
    <property type="match status" value="1"/>
</dbReference>
<keyword evidence="1" id="KW-0436">Ligase</keyword>
<organism evidence="7 8">
    <name type="scientific">Reticulomyxa filosa</name>
    <dbReference type="NCBI Taxonomy" id="46433"/>
    <lineage>
        <taxon>Eukaryota</taxon>
        <taxon>Sar</taxon>
        <taxon>Rhizaria</taxon>
        <taxon>Retaria</taxon>
        <taxon>Foraminifera</taxon>
        <taxon>Monothalamids</taxon>
        <taxon>Reticulomyxidae</taxon>
        <taxon>Reticulomyxa</taxon>
    </lineage>
</organism>
<accession>X6PB70</accession>
<name>X6PB70_RETFI</name>
<dbReference type="GO" id="GO:0016874">
    <property type="term" value="F:ligase activity"/>
    <property type="evidence" value="ECO:0007669"/>
    <property type="project" value="UniProtKB-KW"/>
</dbReference>
<dbReference type="GO" id="GO:0005524">
    <property type="term" value="F:ATP binding"/>
    <property type="evidence" value="ECO:0007669"/>
    <property type="project" value="UniProtKB-UniRule"/>
</dbReference>
<keyword evidence="2 4" id="KW-0547">Nucleotide-binding</keyword>
<evidence type="ECO:0000313" key="8">
    <source>
        <dbReference type="Proteomes" id="UP000023152"/>
    </source>
</evidence>
<reference evidence="7 8" key="1">
    <citation type="journal article" date="2013" name="Curr. Biol.">
        <title>The Genome of the Foraminiferan Reticulomyxa filosa.</title>
        <authorList>
            <person name="Glockner G."/>
            <person name="Hulsmann N."/>
            <person name="Schleicher M."/>
            <person name="Noegel A.A."/>
            <person name="Eichinger L."/>
            <person name="Gallinger C."/>
            <person name="Pawlowski J."/>
            <person name="Sierra R."/>
            <person name="Euteneuer U."/>
            <person name="Pillet L."/>
            <person name="Moustafa A."/>
            <person name="Platzer M."/>
            <person name="Groth M."/>
            <person name="Szafranski K."/>
            <person name="Schliwa M."/>
        </authorList>
    </citation>
    <scope>NUCLEOTIDE SEQUENCE [LARGE SCALE GENOMIC DNA]</scope>
</reference>
<dbReference type="AlphaFoldDB" id="X6PB70"/>
<proteinExistence type="predicted"/>
<feature type="domain" description="ATP-grasp" evidence="6">
    <location>
        <begin position="30"/>
        <end position="277"/>
    </location>
</feature>
<dbReference type="SUPFAM" id="SSF56059">
    <property type="entry name" value="Glutathione synthetase ATP-binding domain-like"/>
    <property type="match status" value="1"/>
</dbReference>
<keyword evidence="3 4" id="KW-0067">ATP-binding</keyword>
<feature type="compositionally biased region" description="Basic and acidic residues" evidence="5">
    <location>
        <begin position="452"/>
        <end position="464"/>
    </location>
</feature>
<dbReference type="Gene3D" id="3.30.470.20">
    <property type="entry name" value="ATP-grasp fold, B domain"/>
    <property type="match status" value="1"/>
</dbReference>
<evidence type="ECO:0000256" key="5">
    <source>
        <dbReference type="SAM" id="MobiDB-lite"/>
    </source>
</evidence>
<dbReference type="InterPro" id="IPR052032">
    <property type="entry name" value="ATP-dep_AA_Ligase"/>
</dbReference>
<evidence type="ECO:0000256" key="3">
    <source>
        <dbReference type="ARBA" id="ARBA00022840"/>
    </source>
</evidence>
<feature type="region of interest" description="Disordered" evidence="5">
    <location>
        <begin position="1"/>
        <end position="23"/>
    </location>
</feature>
<dbReference type="InterPro" id="IPR011761">
    <property type="entry name" value="ATP-grasp"/>
</dbReference>
<dbReference type="GO" id="GO:0046872">
    <property type="term" value="F:metal ion binding"/>
    <property type="evidence" value="ECO:0007669"/>
    <property type="project" value="InterPro"/>
</dbReference>
<comment type="caution">
    <text evidence="7">The sequence shown here is derived from an EMBL/GenBank/DDBJ whole genome shotgun (WGS) entry which is preliminary data.</text>
</comment>
<keyword evidence="8" id="KW-1185">Reference proteome</keyword>
<gene>
    <name evidence="7" type="ORF">RFI_01260</name>
</gene>
<dbReference type="EMBL" id="ASPP01001271">
    <property type="protein sequence ID" value="ETO35800.1"/>
    <property type="molecule type" value="Genomic_DNA"/>
</dbReference>